<comment type="caution">
    <text evidence="2">The sequence shown here is derived from an EMBL/GenBank/DDBJ whole genome shotgun (WGS) entry which is preliminary data.</text>
</comment>
<dbReference type="NCBIfam" id="TIGR04387">
    <property type="entry name" value="capsid_maj_N4"/>
    <property type="match status" value="1"/>
</dbReference>
<feature type="compositionally biased region" description="Polar residues" evidence="1">
    <location>
        <begin position="23"/>
        <end position="34"/>
    </location>
</feature>
<dbReference type="AlphaFoldDB" id="A0A533I2D9"/>
<sequence length="478" mass="51916">MSTIKTAPDTLVPGKYNDPANGIPSSIGPQSHTSFHQKEALIDAAREQYFGQLADVTNMPKNYGKKITRFHYMPMIDDRNLNDQGIDAAGATIKITDWEVTFTTLVTEYAVEAKATAAAAAINAIEAGFAVKSGSAAPWLVTVKYNYLRAANQPAAAAVVAAVRGANMKPGSGNLYGSSKDVGLIQGKAPLLSETGGRVNRVGFTRKLIEGTLEKYGIFREYTQESLDFDSDADLDKHINREMIRGANDLTEAMLQADLLNAAGVIRFAGGALKTSELSKGDVVTYADLIRLDMTLTDNRSPRKINMITGSRMIDTRTIMGARALYIGSELLPTIYDMKDNHGKPAFISIEKYAAAGNTLRGEVGSVGPFRLIVVPEMQRWSGAGAPVEVGDGAHFDNGTRYDVFPMLTIGSEAFTTIGFQTDGKTVKFVITAKKPGRETADRMDPYGEMGFMSIKWYYGFMVLRPEWIGIIKTLAVV</sequence>
<accession>A0A533I2D9</accession>
<evidence type="ECO:0000256" key="1">
    <source>
        <dbReference type="SAM" id="MobiDB-lite"/>
    </source>
</evidence>
<evidence type="ECO:0000313" key="2">
    <source>
        <dbReference type="EMBL" id="TKW65223.1"/>
    </source>
</evidence>
<protein>
    <submittedName>
        <fullName evidence="2">N4-gp56 family major capsid protein</fullName>
    </submittedName>
</protein>
<reference evidence="2 3" key="1">
    <citation type="journal article" date="2017" name="Nat. Commun.">
        <title>In situ click chemistry generation of cyclooxygenase-2 inhibitors.</title>
        <authorList>
            <person name="Bhardwaj A."/>
            <person name="Kaur J."/>
            <person name="Wuest M."/>
            <person name="Wuest F."/>
        </authorList>
    </citation>
    <scope>NUCLEOTIDE SEQUENCE [LARGE SCALE GENOMIC DNA]</scope>
    <source>
        <strain evidence="2">S2_012_000_R3_94</strain>
    </source>
</reference>
<name>A0A533I2D9_PARDE</name>
<evidence type="ECO:0000313" key="3">
    <source>
        <dbReference type="Proteomes" id="UP000315344"/>
    </source>
</evidence>
<organism evidence="2 3">
    <name type="scientific">Paracoccus denitrificans</name>
    <dbReference type="NCBI Taxonomy" id="266"/>
    <lineage>
        <taxon>Bacteria</taxon>
        <taxon>Pseudomonadati</taxon>
        <taxon>Pseudomonadota</taxon>
        <taxon>Alphaproteobacteria</taxon>
        <taxon>Rhodobacterales</taxon>
        <taxon>Paracoccaceae</taxon>
        <taxon>Paracoccus</taxon>
    </lineage>
</organism>
<dbReference type="EMBL" id="VAFL01000015">
    <property type="protein sequence ID" value="TKW65223.1"/>
    <property type="molecule type" value="Genomic_DNA"/>
</dbReference>
<gene>
    <name evidence="2" type="ORF">DI616_15965</name>
</gene>
<proteinExistence type="predicted"/>
<dbReference type="Proteomes" id="UP000315344">
    <property type="component" value="Unassembled WGS sequence"/>
</dbReference>
<feature type="region of interest" description="Disordered" evidence="1">
    <location>
        <begin position="1"/>
        <end position="34"/>
    </location>
</feature>